<accession>A0ABR1STK1</accession>
<protein>
    <submittedName>
        <fullName evidence="3">Uncharacterized protein</fullName>
    </submittedName>
</protein>
<reference evidence="3 4" key="1">
    <citation type="submission" date="2023-01" db="EMBL/GenBank/DDBJ databases">
        <title>Analysis of 21 Apiospora genomes using comparative genomics revels a genus with tremendous synthesis potential of carbohydrate active enzymes and secondary metabolites.</title>
        <authorList>
            <person name="Sorensen T."/>
        </authorList>
    </citation>
    <scope>NUCLEOTIDE SEQUENCE [LARGE SCALE GENOMIC DNA]</scope>
    <source>
        <strain evidence="3 4">CBS 20057</strain>
    </source>
</reference>
<name>A0ABR1STK1_9PEZI</name>
<keyword evidence="2" id="KW-0472">Membrane</keyword>
<dbReference type="Proteomes" id="UP001396898">
    <property type="component" value="Unassembled WGS sequence"/>
</dbReference>
<keyword evidence="2" id="KW-1133">Transmembrane helix</keyword>
<evidence type="ECO:0000256" key="2">
    <source>
        <dbReference type="SAM" id="Phobius"/>
    </source>
</evidence>
<organism evidence="3 4">
    <name type="scientific">Apiospora marii</name>
    <dbReference type="NCBI Taxonomy" id="335849"/>
    <lineage>
        <taxon>Eukaryota</taxon>
        <taxon>Fungi</taxon>
        <taxon>Dikarya</taxon>
        <taxon>Ascomycota</taxon>
        <taxon>Pezizomycotina</taxon>
        <taxon>Sordariomycetes</taxon>
        <taxon>Xylariomycetidae</taxon>
        <taxon>Amphisphaeriales</taxon>
        <taxon>Apiosporaceae</taxon>
        <taxon>Apiospora</taxon>
    </lineage>
</organism>
<comment type="caution">
    <text evidence="3">The sequence shown here is derived from an EMBL/GenBank/DDBJ whole genome shotgun (WGS) entry which is preliminary data.</text>
</comment>
<evidence type="ECO:0000313" key="3">
    <source>
        <dbReference type="EMBL" id="KAK8037629.1"/>
    </source>
</evidence>
<keyword evidence="4" id="KW-1185">Reference proteome</keyword>
<proteinExistence type="predicted"/>
<dbReference type="EMBL" id="JAQQWI010000002">
    <property type="protein sequence ID" value="KAK8037629.1"/>
    <property type="molecule type" value="Genomic_DNA"/>
</dbReference>
<sequence length="445" mass="50413">MIAVANFYHLDISIEIEPAGEPNFGFRNFDGNTKPQTEFHQRCLDWFIEFISHELNLLPHQLASRIGSDETRDHQATVKAMADLVTAISSATNTSLEEIVSTLSQRDNPPMSTTQSESDNRQETSQPEIYPIQLVFIMLGWISMLYEPVSKPQQSQFQIRTSQSQSTSSRFKKRPQEITNSIAFEGAASLSFPQLVAKFGKRLPEKVMSSNAGITPRQISEDTVKATNVFFSNLRRVGKLNLEWVRSMDHHLDLDEKSRTLKVFAFPSYCALVCLSSFDSNNFLNSLLGNRSSSDADGIQGLFEEYSREVLISFGIIFGQERISRENASKEFQAYDSKSAANDGFVRELCTKRWNEHLLFDYLDSPPIRSNYSARKDFPYLGKKLLRLQAYMDDQSPNDFTTLVFDRRDPLRFWTFVTAIVIGGLSILMNIIQIGLTAAQVGNPS</sequence>
<keyword evidence="2" id="KW-0812">Transmembrane</keyword>
<evidence type="ECO:0000256" key="1">
    <source>
        <dbReference type="SAM" id="MobiDB-lite"/>
    </source>
</evidence>
<feature type="transmembrane region" description="Helical" evidence="2">
    <location>
        <begin position="413"/>
        <end position="436"/>
    </location>
</feature>
<feature type="region of interest" description="Disordered" evidence="1">
    <location>
        <begin position="102"/>
        <end position="125"/>
    </location>
</feature>
<gene>
    <name evidence="3" type="ORF">PG991_000975</name>
</gene>
<evidence type="ECO:0000313" key="4">
    <source>
        <dbReference type="Proteomes" id="UP001396898"/>
    </source>
</evidence>